<keyword evidence="2" id="KW-1003">Cell membrane</keyword>
<keyword evidence="5" id="KW-1133">Transmembrane helix</keyword>
<evidence type="ECO:0000256" key="1">
    <source>
        <dbReference type="ARBA" id="ARBA00004401"/>
    </source>
</evidence>
<evidence type="ECO:0000256" key="5">
    <source>
        <dbReference type="ARBA" id="ARBA00022989"/>
    </source>
</evidence>
<proteinExistence type="predicted"/>
<comment type="caution">
    <text evidence="8">The sequence shown here is derived from an EMBL/GenBank/DDBJ whole genome shotgun (WGS) entry which is preliminary data.</text>
</comment>
<dbReference type="AlphaFoldDB" id="F3L1N4"/>
<gene>
    <name evidence="8" type="ORF">IMCC3088_1374</name>
</gene>
<protein>
    <submittedName>
        <fullName evidence="8">Uncharacterized protein</fullName>
    </submittedName>
</protein>
<dbReference type="Proteomes" id="UP000005615">
    <property type="component" value="Unassembled WGS sequence"/>
</dbReference>
<dbReference type="GO" id="GO:0051301">
    <property type="term" value="P:cell division"/>
    <property type="evidence" value="ECO:0007669"/>
    <property type="project" value="UniProtKB-KW"/>
</dbReference>
<sequence length="89" mass="10039">MSLRLWQVILLALAVVLSGFAVIGVTQQTRNVTTQLQVAESRQWFLRDESSRLLLELSTYTRMDRVDDISADMDMVAASPTQIRVVPSE</sequence>
<comment type="subcellular location">
    <subcellularLocation>
        <location evidence="1">Cell membrane</location>
        <topology evidence="1">Single-pass type II membrane protein</topology>
    </subcellularLocation>
</comment>
<reference evidence="8 9" key="1">
    <citation type="journal article" date="2011" name="J. Bacteriol.">
        <title>Genome sequence of strain IMCC3088, a proteorhodopsin-containing marine bacterium belonging to the OM60/NOR5 clade.</title>
        <authorList>
            <person name="Jang Y."/>
            <person name="Oh H.M."/>
            <person name="Kang I."/>
            <person name="Lee K."/>
            <person name="Yang S.J."/>
            <person name="Cho J.C."/>
        </authorList>
    </citation>
    <scope>NUCLEOTIDE SEQUENCE [LARGE SCALE GENOMIC DNA]</scope>
    <source>
        <strain evidence="8 9">IMCC3088</strain>
    </source>
</reference>
<dbReference type="GO" id="GO:0005886">
    <property type="term" value="C:plasma membrane"/>
    <property type="evidence" value="ECO:0007669"/>
    <property type="project" value="UniProtKB-SubCell"/>
</dbReference>
<evidence type="ECO:0000256" key="2">
    <source>
        <dbReference type="ARBA" id="ARBA00022475"/>
    </source>
</evidence>
<evidence type="ECO:0000256" key="6">
    <source>
        <dbReference type="ARBA" id="ARBA00023136"/>
    </source>
</evidence>
<dbReference type="EMBL" id="AEIG01000034">
    <property type="protein sequence ID" value="EGG29737.1"/>
    <property type="molecule type" value="Genomic_DNA"/>
</dbReference>
<keyword evidence="9" id="KW-1185">Reference proteome</keyword>
<keyword evidence="3" id="KW-0132">Cell division</keyword>
<evidence type="ECO:0000256" key="4">
    <source>
        <dbReference type="ARBA" id="ARBA00022692"/>
    </source>
</evidence>
<name>F3L1N4_9GAMM</name>
<evidence type="ECO:0000256" key="7">
    <source>
        <dbReference type="ARBA" id="ARBA00023306"/>
    </source>
</evidence>
<keyword evidence="4" id="KW-0812">Transmembrane</keyword>
<evidence type="ECO:0000313" key="9">
    <source>
        <dbReference type="Proteomes" id="UP000005615"/>
    </source>
</evidence>
<keyword evidence="7" id="KW-0131">Cell cycle</keyword>
<dbReference type="STRING" id="2518989.IMCC3088_1374"/>
<evidence type="ECO:0000256" key="3">
    <source>
        <dbReference type="ARBA" id="ARBA00022618"/>
    </source>
</evidence>
<dbReference type="Pfam" id="PF04999">
    <property type="entry name" value="FtsL"/>
    <property type="match status" value="1"/>
</dbReference>
<accession>F3L1N4</accession>
<dbReference type="RefSeq" id="WP_009575669.1">
    <property type="nucleotide sequence ID" value="NZ_AEIG01000034.1"/>
</dbReference>
<keyword evidence="6" id="KW-0472">Membrane</keyword>
<evidence type="ECO:0000313" key="8">
    <source>
        <dbReference type="EMBL" id="EGG29737.1"/>
    </source>
</evidence>
<organism evidence="8 9">
    <name type="scientific">Aequoribacter fuscus</name>
    <dbReference type="NCBI Taxonomy" id="2518989"/>
    <lineage>
        <taxon>Bacteria</taxon>
        <taxon>Pseudomonadati</taxon>
        <taxon>Pseudomonadota</taxon>
        <taxon>Gammaproteobacteria</taxon>
        <taxon>Cellvibrionales</taxon>
        <taxon>Halieaceae</taxon>
        <taxon>Aequoribacter</taxon>
    </lineage>
</organism>
<dbReference type="InterPro" id="IPR011922">
    <property type="entry name" value="Cell_div_FtsL"/>
</dbReference>